<dbReference type="Proteomes" id="UP001519332">
    <property type="component" value="Unassembled WGS sequence"/>
</dbReference>
<reference evidence="1 2" key="1">
    <citation type="submission" date="2021-03" db="EMBL/GenBank/DDBJ databases">
        <title>Sequencing the genomes of 1000 actinobacteria strains.</title>
        <authorList>
            <person name="Klenk H.-P."/>
        </authorList>
    </citation>
    <scope>NUCLEOTIDE SEQUENCE [LARGE SCALE GENOMIC DNA]</scope>
    <source>
        <strain evidence="1 2">DSM 46670</strain>
    </source>
</reference>
<evidence type="ECO:0000313" key="1">
    <source>
        <dbReference type="EMBL" id="MBP2323941.1"/>
    </source>
</evidence>
<dbReference type="InterPro" id="IPR011990">
    <property type="entry name" value="TPR-like_helical_dom_sf"/>
</dbReference>
<name>A0ABS4THN8_9PSEU</name>
<dbReference type="RefSeq" id="WP_209640931.1">
    <property type="nucleotide sequence ID" value="NZ_JAGINW010000001.1"/>
</dbReference>
<organism evidence="1 2">
    <name type="scientific">Kibdelosporangium banguiense</name>
    <dbReference type="NCBI Taxonomy" id="1365924"/>
    <lineage>
        <taxon>Bacteria</taxon>
        <taxon>Bacillati</taxon>
        <taxon>Actinomycetota</taxon>
        <taxon>Actinomycetes</taxon>
        <taxon>Pseudonocardiales</taxon>
        <taxon>Pseudonocardiaceae</taxon>
        <taxon>Kibdelosporangium</taxon>
    </lineage>
</organism>
<proteinExistence type="predicted"/>
<evidence type="ECO:0000313" key="2">
    <source>
        <dbReference type="Proteomes" id="UP001519332"/>
    </source>
</evidence>
<dbReference type="Gene3D" id="1.25.40.10">
    <property type="entry name" value="Tetratricopeptide repeat domain"/>
    <property type="match status" value="1"/>
</dbReference>
<sequence length="296" mass="31721">MDRKEFLRAALALGATAATGPLAFADLIGPSRPTPVPSVIGVTEINEVRTTARVFSSWDHTYGGGLVREAVAAQLRYAVKLLGARCPERLHGELHSAVGYLGNTAAFMAFDAYAHDDARDMFRLALACADEAGDWHLRAKVLSCMARQAIWCGDAENGLTLVELAMVRSDRLTPAERAMLLSARARALAKLGRVQDTIATVGLADDEFSNISADNESAFMRYYDAAQHSGDTGHALWDLAVRGKFIGEARKRLAAAVAGHGDAYPRSRAISGTKLASLSLSCRRDMRVDSSGKLAG</sequence>
<comment type="caution">
    <text evidence="1">The sequence shown here is derived from an EMBL/GenBank/DDBJ whole genome shotgun (WGS) entry which is preliminary data.</text>
</comment>
<keyword evidence="2" id="KW-1185">Reference proteome</keyword>
<accession>A0ABS4THN8</accession>
<dbReference type="EMBL" id="JAGINW010000001">
    <property type="protein sequence ID" value="MBP2323941.1"/>
    <property type="molecule type" value="Genomic_DNA"/>
</dbReference>
<gene>
    <name evidence="1" type="ORF">JOF56_004326</name>
</gene>
<protein>
    <submittedName>
        <fullName evidence="1">Uncharacterized protein</fullName>
    </submittedName>
</protein>